<organism evidence="1 2">
    <name type="scientific">Borreliella valaisiana VS116</name>
    <dbReference type="NCBI Taxonomy" id="445987"/>
    <lineage>
        <taxon>Bacteria</taxon>
        <taxon>Pseudomonadati</taxon>
        <taxon>Spirochaetota</taxon>
        <taxon>Spirochaetia</taxon>
        <taxon>Spirochaetales</taxon>
        <taxon>Borreliaceae</taxon>
        <taxon>Borreliella</taxon>
    </lineage>
</organism>
<evidence type="ECO:0000313" key="2">
    <source>
        <dbReference type="Proteomes" id="UP000006163"/>
    </source>
</evidence>
<keyword evidence="1" id="KW-0614">Plasmid</keyword>
<gene>
    <name evidence="1" type="ORF">BVAVS116_H0030</name>
</gene>
<dbReference type="EMBL" id="CP001440">
    <property type="protein sequence ID" value="ACN53046.1"/>
    <property type="molecule type" value="Genomic_DNA"/>
</dbReference>
<evidence type="ECO:0000313" key="1">
    <source>
        <dbReference type="EMBL" id="ACN53046.1"/>
    </source>
</evidence>
<dbReference type="AlphaFoldDB" id="C0R987"/>
<reference evidence="1 2" key="1">
    <citation type="journal article" date="2012" name="J. Bacteriol.">
        <title>Whole-Genome Sequences of Borrelia bissettii, Borrelia valaisiana, and Borrelia spielmanii.</title>
        <authorList>
            <person name="Schutzer S.E."/>
            <person name="Fraser-Liggett C.M."/>
            <person name="Qiu W.G."/>
            <person name="Kraiczy P."/>
            <person name="Mongodin E.F."/>
            <person name="Dunn J.J."/>
            <person name="Luft B.J."/>
            <person name="Casjens S.R."/>
        </authorList>
    </citation>
    <scope>NUCLEOTIDE SEQUENCE [LARGE SCALE GENOMIC DNA]</scope>
    <source>
        <strain evidence="1 2">VS116</strain>
        <plasmid evidence="1">VS116_lp28-3</plasmid>
    </source>
</reference>
<dbReference type="Proteomes" id="UP000006163">
    <property type="component" value="Plasmid VS116_lp28-3"/>
</dbReference>
<proteinExistence type="predicted"/>
<protein>
    <submittedName>
        <fullName evidence="1">Uncharacterized protein</fullName>
    </submittedName>
</protein>
<accession>C0R987</accession>
<geneLocation type="plasmid" evidence="1 2">
    <name>VS116_lp28-3</name>
</geneLocation>
<name>C0R987_BORVA</name>
<dbReference type="HOGENOM" id="CLU_3059134_0_0_12"/>
<sequence length="53" mass="5922">MSLSSIYAIKNILEIKKIDSSSMIAKICLLISLPDTLNFLSYDLHTFPFGSMP</sequence>
<keyword evidence="2" id="KW-1185">Reference proteome</keyword>